<evidence type="ECO:0000256" key="7">
    <source>
        <dbReference type="ARBA" id="ARBA00022694"/>
    </source>
</evidence>
<dbReference type="CDD" id="cd19494">
    <property type="entry name" value="Elp4"/>
    <property type="match status" value="1"/>
</dbReference>
<sequence>MPTRMFFETPLNFVQYLIHLRNWGKFVCSVVMKKVTFTKRPAKGGAVQVHGTVVSLHNGLLLVSTGIPSLDSVLGGGVPLGSVFLLEEDVHTRFSTLLTKYFLAEGVTSGHGLYVASANANPDVLLNALPKPTSMSSTRSSQQKNDNDMKIAFMYKDLPKNQSSLSGVSRYGHYYDISCNMDKSEVEKCDLKSLHLTDEISYGEGKNDMFRYTLKHLKQCINNSRYEMKQKNSGDQQLNVLRVVLPHFASPLWCGDKPDNIHNIVRFLHCLRAVARNSMIACLVTIPTHLYHENEVAMIRQLVDTSIELEAFVGEKNPVFKQYHGLLKIHKLPRLNSLVNFVPDSFDLAFELKRTKFIIEYMHLPPDISETASRQGMDETNDKLHPRSACGGVSLNKKLDF</sequence>
<dbReference type="EMBL" id="CAWYQH010000152">
    <property type="protein sequence ID" value="CAK8695839.1"/>
    <property type="molecule type" value="Genomic_DNA"/>
</dbReference>
<gene>
    <name evidence="11" type="ORF">CVLEPA_LOCUS29057</name>
</gene>
<comment type="subcellular location">
    <subcellularLocation>
        <location evidence="2">Cytoplasm</location>
    </subcellularLocation>
    <subcellularLocation>
        <location evidence="1">Nucleus</location>
    </subcellularLocation>
</comment>
<evidence type="ECO:0000256" key="2">
    <source>
        <dbReference type="ARBA" id="ARBA00004496"/>
    </source>
</evidence>
<dbReference type="InterPro" id="IPR008728">
    <property type="entry name" value="Elongator_complex_protein_4"/>
</dbReference>
<evidence type="ECO:0000256" key="8">
    <source>
        <dbReference type="ARBA" id="ARBA00023242"/>
    </source>
</evidence>
<accession>A0ABP0GYH1</accession>
<keyword evidence="12" id="KW-1185">Reference proteome</keyword>
<feature type="region of interest" description="Disordered" evidence="10">
    <location>
        <begin position="370"/>
        <end position="389"/>
    </location>
</feature>
<dbReference type="Proteomes" id="UP001642483">
    <property type="component" value="Unassembled WGS sequence"/>
</dbReference>
<organism evidence="11 12">
    <name type="scientific">Clavelina lepadiformis</name>
    <name type="common">Light-bulb sea squirt</name>
    <name type="synonym">Ascidia lepadiformis</name>
    <dbReference type="NCBI Taxonomy" id="159417"/>
    <lineage>
        <taxon>Eukaryota</taxon>
        <taxon>Metazoa</taxon>
        <taxon>Chordata</taxon>
        <taxon>Tunicata</taxon>
        <taxon>Ascidiacea</taxon>
        <taxon>Aplousobranchia</taxon>
        <taxon>Clavelinidae</taxon>
        <taxon>Clavelina</taxon>
    </lineage>
</organism>
<feature type="compositionally biased region" description="Basic and acidic residues" evidence="10">
    <location>
        <begin position="376"/>
        <end position="385"/>
    </location>
</feature>
<protein>
    <recommendedName>
        <fullName evidence="5">Elongator complex protein 4</fullName>
    </recommendedName>
</protein>
<evidence type="ECO:0000256" key="4">
    <source>
        <dbReference type="ARBA" id="ARBA00007573"/>
    </source>
</evidence>
<reference evidence="11 12" key="1">
    <citation type="submission" date="2024-02" db="EMBL/GenBank/DDBJ databases">
        <authorList>
            <person name="Daric V."/>
            <person name="Darras S."/>
        </authorList>
    </citation>
    <scope>NUCLEOTIDE SEQUENCE [LARGE SCALE GENOMIC DNA]</scope>
</reference>
<proteinExistence type="inferred from homology"/>
<comment type="similarity">
    <text evidence="4">Belongs to the ELP4 family.</text>
</comment>
<evidence type="ECO:0000313" key="11">
    <source>
        <dbReference type="EMBL" id="CAK8695839.1"/>
    </source>
</evidence>
<comment type="function">
    <text evidence="9">Component of the elongator complex which is required for multiple tRNA modifications, including mcm5U (5-methoxycarbonylmethyl uridine), mcm5s2U (5-methoxycarbonylmethyl-2-thiouridine), and ncm5U (5-carbamoylmethyl uridine). The elongator complex catalyzes the formation of carboxymethyluridine in the wobble base at position 34 in tRNAs.</text>
</comment>
<evidence type="ECO:0000313" key="12">
    <source>
        <dbReference type="Proteomes" id="UP001642483"/>
    </source>
</evidence>
<evidence type="ECO:0000256" key="5">
    <source>
        <dbReference type="ARBA" id="ARBA00020265"/>
    </source>
</evidence>
<dbReference type="InterPro" id="IPR027417">
    <property type="entry name" value="P-loop_NTPase"/>
</dbReference>
<evidence type="ECO:0000256" key="10">
    <source>
        <dbReference type="SAM" id="MobiDB-lite"/>
    </source>
</evidence>
<dbReference type="PANTHER" id="PTHR12896">
    <property type="entry name" value="PAX6 NEIGHBOR PROTEIN PAXNEB"/>
    <property type="match status" value="1"/>
</dbReference>
<evidence type="ECO:0000256" key="1">
    <source>
        <dbReference type="ARBA" id="ARBA00004123"/>
    </source>
</evidence>
<keyword evidence="6" id="KW-0963">Cytoplasm</keyword>
<name>A0ABP0GYH1_CLALP</name>
<comment type="caution">
    <text evidence="11">The sequence shown here is derived from an EMBL/GenBank/DDBJ whole genome shotgun (WGS) entry which is preliminary data.</text>
</comment>
<dbReference type="Gene3D" id="3.40.50.300">
    <property type="entry name" value="P-loop containing nucleotide triphosphate hydrolases"/>
    <property type="match status" value="1"/>
</dbReference>
<keyword evidence="8" id="KW-0539">Nucleus</keyword>
<dbReference type="Pfam" id="PF05625">
    <property type="entry name" value="PAXNEB"/>
    <property type="match status" value="1"/>
</dbReference>
<keyword evidence="7" id="KW-0819">tRNA processing</keyword>
<evidence type="ECO:0000256" key="3">
    <source>
        <dbReference type="ARBA" id="ARBA00005043"/>
    </source>
</evidence>
<evidence type="ECO:0000256" key="6">
    <source>
        <dbReference type="ARBA" id="ARBA00022490"/>
    </source>
</evidence>
<dbReference type="PANTHER" id="PTHR12896:SF1">
    <property type="entry name" value="ELONGATOR COMPLEX PROTEIN 4"/>
    <property type="match status" value="1"/>
</dbReference>
<evidence type="ECO:0000256" key="9">
    <source>
        <dbReference type="ARBA" id="ARBA00045238"/>
    </source>
</evidence>
<comment type="pathway">
    <text evidence="3">tRNA modification; 5-methoxycarbonylmethyl-2-thiouridine-tRNA biosynthesis.</text>
</comment>